<evidence type="ECO:0000313" key="6">
    <source>
        <dbReference type="Proteomes" id="UP000245845"/>
    </source>
</evidence>
<dbReference type="PANTHER" id="PTHR33392">
    <property type="entry name" value="POLYISOPRENYL-TEICHOIC ACID--PEPTIDOGLYCAN TEICHOIC ACID TRANSFERASE TAGU"/>
    <property type="match status" value="1"/>
</dbReference>
<evidence type="ECO:0000256" key="3">
    <source>
        <dbReference type="SAM" id="Phobius"/>
    </source>
</evidence>
<dbReference type="PANTHER" id="PTHR33392:SF6">
    <property type="entry name" value="POLYISOPRENYL-TEICHOIC ACID--PEPTIDOGLYCAN TEICHOIC ACID TRANSFERASE TAGU"/>
    <property type="match status" value="1"/>
</dbReference>
<dbReference type="AlphaFoldDB" id="A0A2Y9BAP8"/>
<evidence type="ECO:0000313" key="5">
    <source>
        <dbReference type="EMBL" id="PWJ32004.1"/>
    </source>
</evidence>
<dbReference type="EMBL" id="QGDL01000001">
    <property type="protein sequence ID" value="PWJ32004.1"/>
    <property type="molecule type" value="Genomic_DNA"/>
</dbReference>
<gene>
    <name evidence="5" type="ORF">A8806_101291</name>
</gene>
<dbReference type="Gene3D" id="3.40.190.10">
    <property type="entry name" value="Periplasmic binding protein-like II"/>
    <property type="match status" value="1"/>
</dbReference>
<dbReference type="InterPro" id="IPR004474">
    <property type="entry name" value="LytR_CpsA_psr"/>
</dbReference>
<feature type="region of interest" description="Disordered" evidence="2">
    <location>
        <begin position="1"/>
        <end position="123"/>
    </location>
</feature>
<feature type="compositionally biased region" description="Basic and acidic residues" evidence="2">
    <location>
        <begin position="7"/>
        <end position="17"/>
    </location>
</feature>
<feature type="transmembrane region" description="Helical" evidence="3">
    <location>
        <begin position="159"/>
        <end position="177"/>
    </location>
</feature>
<reference evidence="5 6" key="1">
    <citation type="submission" date="2018-05" db="EMBL/GenBank/DDBJ databases">
        <title>The Hungate 1000. A catalogue of reference genomes from the rumen microbiome.</title>
        <authorList>
            <person name="Kelly W."/>
        </authorList>
    </citation>
    <scope>NUCLEOTIDE SEQUENCE [LARGE SCALE GENOMIC DNA]</scope>
    <source>
        <strain evidence="5 6">NLAE-zl-C242</strain>
    </source>
</reference>
<protein>
    <submittedName>
        <fullName evidence="5">LytR family transcriptional attenuator</fullName>
    </submittedName>
</protein>
<dbReference type="RefSeq" id="WP_242995917.1">
    <property type="nucleotide sequence ID" value="NZ_BAAACK010000007.1"/>
</dbReference>
<evidence type="ECO:0000259" key="4">
    <source>
        <dbReference type="Pfam" id="PF03816"/>
    </source>
</evidence>
<dbReference type="Proteomes" id="UP000245845">
    <property type="component" value="Unassembled WGS sequence"/>
</dbReference>
<feature type="compositionally biased region" description="Low complexity" evidence="2">
    <location>
        <begin position="80"/>
        <end position="94"/>
    </location>
</feature>
<comment type="caution">
    <text evidence="5">The sequence shown here is derived from an EMBL/GenBank/DDBJ whole genome shotgun (WGS) entry which is preliminary data.</text>
</comment>
<dbReference type="Pfam" id="PF03816">
    <property type="entry name" value="LytR_cpsA_psr"/>
    <property type="match status" value="1"/>
</dbReference>
<evidence type="ECO:0000256" key="2">
    <source>
        <dbReference type="SAM" id="MobiDB-lite"/>
    </source>
</evidence>
<keyword evidence="6" id="KW-1185">Reference proteome</keyword>
<feature type="domain" description="Cell envelope-related transcriptional attenuator" evidence="4">
    <location>
        <begin position="362"/>
        <end position="511"/>
    </location>
</feature>
<organism evidence="5 6">
    <name type="scientific">Faecalicatena orotica</name>
    <dbReference type="NCBI Taxonomy" id="1544"/>
    <lineage>
        <taxon>Bacteria</taxon>
        <taxon>Bacillati</taxon>
        <taxon>Bacillota</taxon>
        <taxon>Clostridia</taxon>
        <taxon>Lachnospirales</taxon>
        <taxon>Lachnospiraceae</taxon>
        <taxon>Faecalicatena</taxon>
    </lineage>
</organism>
<evidence type="ECO:0000256" key="1">
    <source>
        <dbReference type="ARBA" id="ARBA00006068"/>
    </source>
</evidence>
<dbReference type="InterPro" id="IPR050922">
    <property type="entry name" value="LytR/CpsA/Psr_CW_biosynth"/>
</dbReference>
<feature type="transmembrane region" description="Helical" evidence="3">
    <location>
        <begin position="131"/>
        <end position="153"/>
    </location>
</feature>
<keyword evidence="3" id="KW-0812">Transmembrane</keyword>
<feature type="transmembrane region" description="Helical" evidence="3">
    <location>
        <begin position="189"/>
        <end position="208"/>
    </location>
</feature>
<comment type="similarity">
    <text evidence="1">Belongs to the LytR/CpsA/Psr (LCP) family.</text>
</comment>
<sequence length="610" mass="65155">MGQNKMSESEREAYRREQARKRRRMEEKQSAGGADGTPKRNPNRSAGEGAKRNPNRSTGEGARKNPNRSTAEGAKRKPNRSSAGSGTGRSANSAKSGPGRGGNPAKGTPAGRSRSNSGGKKRASNKVSKEVGIILCGIQFAVTLVFIAALFVLNMLPMKYLGIIIGVLVFLWVIPLASQLISKKKAIAGKVLSVLMSIVLVMGSYYIFKTNGTVKAISGGDKKVDKMVVAVLSTDAAETIEDAAGYDFGVQYAMKGDDVKATVESIDKEVGSDISTTEYKSLNEQATALHDGNVQAIIYNDAYTAILEEAFEGYSDNVKIIYSHEITSKLENAAAKVEVDSDCFTVYISGIDVYGAIETNSRSDVNIIATVNPTTHQILLVTTPRDYYVEIPGISGGQKDKLTHAGIYGVDASMATLAQLYDTKIDFYARVNFTSLVQMVDALGGVDVVSEQGFTTSEDSGLVMNVVQGENHFNGQQALAFSRERMNVDGGDFQRGRNQQAVITAMIKKAISPAILTGANGILSSVSGNVDTNMSQAQIQELIKSQLSDGAAWNIKSLAAEGTGDDQECYSSPGSILYVTQPNLDSINTIKQAIDAVEKGEILPDSEVAQ</sequence>
<name>A0A2Y9BAP8_9FIRM</name>
<keyword evidence="3" id="KW-1133">Transmembrane helix</keyword>
<dbReference type="NCBIfam" id="TIGR00350">
    <property type="entry name" value="lytR_cpsA_psr"/>
    <property type="match status" value="1"/>
</dbReference>
<dbReference type="Gene3D" id="3.40.630.190">
    <property type="entry name" value="LCP protein"/>
    <property type="match status" value="1"/>
</dbReference>
<keyword evidence="3" id="KW-0472">Membrane</keyword>
<proteinExistence type="inferred from homology"/>
<accession>A0A2Y9BAP8</accession>